<dbReference type="HOGENOM" id="CLU_149363_0_0_6"/>
<evidence type="ECO:0000313" key="1">
    <source>
        <dbReference type="EMBL" id="ABE55814.1"/>
    </source>
</evidence>
<dbReference type="Proteomes" id="UP000001982">
    <property type="component" value="Chromosome"/>
</dbReference>
<sequence>MVGFSYNVWRMEITEYNANIRDASFEMLLQLSELELIIYSGHYDNDPIAGNPRKAWVKVGLIKDLSQITNARMQLATEKLHQDWRENWHTFIQDNQSTELLIKSIDETRSEVRFLLATLE</sequence>
<reference evidence="1 2" key="1">
    <citation type="submission" date="2006-03" db="EMBL/GenBank/DDBJ databases">
        <title>Complete sequence of Shewanella denitrificans OS217.</title>
        <authorList>
            <consortium name="US DOE Joint Genome Institute"/>
            <person name="Copeland A."/>
            <person name="Lucas S."/>
            <person name="Lapidus A."/>
            <person name="Barry K."/>
            <person name="Detter J.C."/>
            <person name="Glavina del Rio T."/>
            <person name="Hammon N."/>
            <person name="Israni S."/>
            <person name="Dalin E."/>
            <person name="Tice H."/>
            <person name="Pitluck S."/>
            <person name="Brettin T."/>
            <person name="Bruce D."/>
            <person name="Han C."/>
            <person name="Tapia R."/>
            <person name="Gilna P."/>
            <person name="Kiss H."/>
            <person name="Schmutz J."/>
            <person name="Larimer F."/>
            <person name="Land M."/>
            <person name="Hauser L."/>
            <person name="Kyrpides N."/>
            <person name="Lykidis A."/>
            <person name="Richardson P."/>
        </authorList>
    </citation>
    <scope>NUCLEOTIDE SEQUENCE [LARGE SCALE GENOMIC DNA]</scope>
    <source>
        <strain evidence="2">OS217 / ATCC BAA-1090 / DSM 15013</strain>
    </source>
</reference>
<protein>
    <submittedName>
        <fullName evidence="1">Uncharacterized protein</fullName>
    </submittedName>
</protein>
<dbReference type="eggNOG" id="ENOG5031H95">
    <property type="taxonomic scope" value="Bacteria"/>
</dbReference>
<name>Q12L62_SHEDO</name>
<accession>Q12L62</accession>
<gene>
    <name evidence="1" type="ordered locus">Sden_2534</name>
</gene>
<keyword evidence="2" id="KW-1185">Reference proteome</keyword>
<evidence type="ECO:0000313" key="2">
    <source>
        <dbReference type="Proteomes" id="UP000001982"/>
    </source>
</evidence>
<organism evidence="1 2">
    <name type="scientific">Shewanella denitrificans (strain OS217 / ATCC BAA-1090 / DSM 15013)</name>
    <dbReference type="NCBI Taxonomy" id="318161"/>
    <lineage>
        <taxon>Bacteria</taxon>
        <taxon>Pseudomonadati</taxon>
        <taxon>Pseudomonadota</taxon>
        <taxon>Gammaproteobacteria</taxon>
        <taxon>Alteromonadales</taxon>
        <taxon>Shewanellaceae</taxon>
        <taxon>Shewanella</taxon>
    </lineage>
</organism>
<dbReference type="KEGG" id="sdn:Sden_2534"/>
<dbReference type="AlphaFoldDB" id="Q12L62"/>
<dbReference type="EMBL" id="CP000302">
    <property type="protein sequence ID" value="ABE55814.1"/>
    <property type="molecule type" value="Genomic_DNA"/>
</dbReference>
<proteinExistence type="predicted"/>